<feature type="transmembrane region" description="Helical" evidence="6">
    <location>
        <begin position="141"/>
        <end position="161"/>
    </location>
</feature>
<organism evidence="8 9">
    <name type="scientific">Salininema proteolyticum</name>
    <dbReference type="NCBI Taxonomy" id="1607685"/>
    <lineage>
        <taxon>Bacteria</taxon>
        <taxon>Bacillati</taxon>
        <taxon>Actinomycetota</taxon>
        <taxon>Actinomycetes</taxon>
        <taxon>Glycomycetales</taxon>
        <taxon>Glycomycetaceae</taxon>
        <taxon>Salininema</taxon>
    </lineage>
</organism>
<accession>A0ABV8TV53</accession>
<protein>
    <submittedName>
        <fullName evidence="8">EamA family transporter</fullName>
    </submittedName>
</protein>
<feature type="transmembrane region" description="Helical" evidence="6">
    <location>
        <begin position="261"/>
        <end position="279"/>
    </location>
</feature>
<dbReference type="EMBL" id="JBHSDK010000005">
    <property type="protein sequence ID" value="MFC4334465.1"/>
    <property type="molecule type" value="Genomic_DNA"/>
</dbReference>
<keyword evidence="9" id="KW-1185">Reference proteome</keyword>
<dbReference type="PANTHER" id="PTHR32322:SF2">
    <property type="entry name" value="EAMA DOMAIN-CONTAINING PROTEIN"/>
    <property type="match status" value="1"/>
</dbReference>
<evidence type="ECO:0000256" key="4">
    <source>
        <dbReference type="ARBA" id="ARBA00022989"/>
    </source>
</evidence>
<dbReference type="PANTHER" id="PTHR32322">
    <property type="entry name" value="INNER MEMBRANE TRANSPORTER"/>
    <property type="match status" value="1"/>
</dbReference>
<keyword evidence="3 6" id="KW-0812">Transmembrane</keyword>
<feature type="transmembrane region" description="Helical" evidence="6">
    <location>
        <begin position="118"/>
        <end position="135"/>
    </location>
</feature>
<evidence type="ECO:0000256" key="1">
    <source>
        <dbReference type="ARBA" id="ARBA00004141"/>
    </source>
</evidence>
<feature type="transmembrane region" description="Helical" evidence="6">
    <location>
        <begin position="31"/>
        <end position="51"/>
    </location>
</feature>
<gene>
    <name evidence="8" type="ORF">ACFPET_04545</name>
</gene>
<dbReference type="RefSeq" id="WP_380618230.1">
    <property type="nucleotide sequence ID" value="NZ_JBHSDK010000005.1"/>
</dbReference>
<comment type="subcellular location">
    <subcellularLocation>
        <location evidence="1">Membrane</location>
        <topology evidence="1">Multi-pass membrane protein</topology>
    </subcellularLocation>
</comment>
<dbReference type="Pfam" id="PF00892">
    <property type="entry name" value="EamA"/>
    <property type="match status" value="2"/>
</dbReference>
<proteinExistence type="inferred from homology"/>
<evidence type="ECO:0000256" key="5">
    <source>
        <dbReference type="ARBA" id="ARBA00023136"/>
    </source>
</evidence>
<comment type="caution">
    <text evidence="8">The sequence shown here is derived from an EMBL/GenBank/DDBJ whole genome shotgun (WGS) entry which is preliminary data.</text>
</comment>
<keyword evidence="4 6" id="KW-1133">Transmembrane helix</keyword>
<feature type="domain" description="EamA" evidence="7">
    <location>
        <begin position="142"/>
        <end position="275"/>
    </location>
</feature>
<evidence type="ECO:0000259" key="7">
    <source>
        <dbReference type="Pfam" id="PF00892"/>
    </source>
</evidence>
<reference evidence="9" key="1">
    <citation type="journal article" date="2019" name="Int. J. Syst. Evol. Microbiol.">
        <title>The Global Catalogue of Microorganisms (GCM) 10K type strain sequencing project: providing services to taxonomists for standard genome sequencing and annotation.</title>
        <authorList>
            <consortium name="The Broad Institute Genomics Platform"/>
            <consortium name="The Broad Institute Genome Sequencing Center for Infectious Disease"/>
            <person name="Wu L."/>
            <person name="Ma J."/>
        </authorList>
    </citation>
    <scope>NUCLEOTIDE SEQUENCE [LARGE SCALE GENOMIC DNA]</scope>
    <source>
        <strain evidence="9">IBRC-M 10908</strain>
    </source>
</reference>
<sequence>MRVRDVALTALAPLMWGSTYAVTTEFLPPDRPVLTAFLRALPAGLLLILISRRLPSGEWWWKSAVIGFLNIGAFFVLLFIAAYNLPGGVAAVASAIGPLAAAGASILILRSRVRARTWVLGIVAVFGIALVALTADARLDLVGMLAGVAGAVSMSTSTVLTKKWGMPPDAGPAAIAGWQLAWGGLFLAPAALLIEGSLPALTTTNLLGYLYLGLINTALGYWLWFRGISRLNPVAITFLGIGSPLSAAVIGLAFMGESFTALQAAGFVIALGAALGAQLQGRPAPPKKTEEKSLAGV</sequence>
<name>A0ABV8TV53_9ACTN</name>
<feature type="transmembrane region" description="Helical" evidence="6">
    <location>
        <begin position="236"/>
        <end position="255"/>
    </location>
</feature>
<comment type="similarity">
    <text evidence="2">Belongs to the EamA transporter family.</text>
</comment>
<feature type="transmembrane region" description="Helical" evidence="6">
    <location>
        <begin position="206"/>
        <end position="224"/>
    </location>
</feature>
<keyword evidence="5 6" id="KW-0472">Membrane</keyword>
<dbReference type="InterPro" id="IPR000620">
    <property type="entry name" value="EamA_dom"/>
</dbReference>
<evidence type="ECO:0000256" key="6">
    <source>
        <dbReference type="SAM" id="Phobius"/>
    </source>
</evidence>
<feature type="domain" description="EamA" evidence="7">
    <location>
        <begin position="8"/>
        <end position="132"/>
    </location>
</feature>
<evidence type="ECO:0000313" key="9">
    <source>
        <dbReference type="Proteomes" id="UP001595823"/>
    </source>
</evidence>
<dbReference type="InterPro" id="IPR037185">
    <property type="entry name" value="EmrE-like"/>
</dbReference>
<dbReference type="InterPro" id="IPR050638">
    <property type="entry name" value="AA-Vitamin_Transporters"/>
</dbReference>
<dbReference type="SUPFAM" id="SSF103481">
    <property type="entry name" value="Multidrug resistance efflux transporter EmrE"/>
    <property type="match status" value="2"/>
</dbReference>
<evidence type="ECO:0000256" key="2">
    <source>
        <dbReference type="ARBA" id="ARBA00007362"/>
    </source>
</evidence>
<feature type="transmembrane region" description="Helical" evidence="6">
    <location>
        <begin position="63"/>
        <end position="83"/>
    </location>
</feature>
<feature type="transmembrane region" description="Helical" evidence="6">
    <location>
        <begin position="173"/>
        <end position="194"/>
    </location>
</feature>
<evidence type="ECO:0000313" key="8">
    <source>
        <dbReference type="EMBL" id="MFC4334465.1"/>
    </source>
</evidence>
<evidence type="ECO:0000256" key="3">
    <source>
        <dbReference type="ARBA" id="ARBA00022692"/>
    </source>
</evidence>
<dbReference type="Proteomes" id="UP001595823">
    <property type="component" value="Unassembled WGS sequence"/>
</dbReference>
<feature type="transmembrane region" description="Helical" evidence="6">
    <location>
        <begin position="89"/>
        <end position="109"/>
    </location>
</feature>